<dbReference type="AlphaFoldDB" id="A0A942YVY3"/>
<proteinExistence type="predicted"/>
<sequence length="47" mass="5184">MSDKNPIVYSGKVLDQRNTLTGPDDSGKTGYPKPPKHVSIQQKNNND</sequence>
<name>A0A942YVY3_9BACI</name>
<evidence type="ECO:0000313" key="3">
    <source>
        <dbReference type="Proteomes" id="UP000679749"/>
    </source>
</evidence>
<comment type="caution">
    <text evidence="2">The sequence shown here is derived from an EMBL/GenBank/DDBJ whole genome shotgun (WGS) entry which is preliminary data.</text>
</comment>
<evidence type="ECO:0000313" key="2">
    <source>
        <dbReference type="EMBL" id="MBS4214407.1"/>
    </source>
</evidence>
<protein>
    <recommendedName>
        <fullName evidence="4">YjzC family protein</fullName>
    </recommendedName>
</protein>
<keyword evidence="3" id="KW-1185">Reference proteome</keyword>
<reference evidence="2" key="1">
    <citation type="submission" date="2021-05" db="EMBL/GenBank/DDBJ databases">
        <title>Novel Bacillus species.</title>
        <authorList>
            <person name="Liu G."/>
        </authorList>
    </citation>
    <scope>NUCLEOTIDE SEQUENCE</scope>
    <source>
        <strain evidence="2">FJAT-49825</strain>
    </source>
</reference>
<evidence type="ECO:0008006" key="4">
    <source>
        <dbReference type="Google" id="ProtNLM"/>
    </source>
</evidence>
<evidence type="ECO:0000256" key="1">
    <source>
        <dbReference type="SAM" id="MobiDB-lite"/>
    </source>
</evidence>
<organism evidence="2 3">
    <name type="scientific">Neobacillus rhizophilus</name>
    <dbReference type="NCBI Taxonomy" id="2833579"/>
    <lineage>
        <taxon>Bacteria</taxon>
        <taxon>Bacillati</taxon>
        <taxon>Bacillota</taxon>
        <taxon>Bacilli</taxon>
        <taxon>Bacillales</taxon>
        <taxon>Bacillaceae</taxon>
        <taxon>Neobacillus</taxon>
    </lineage>
</organism>
<gene>
    <name evidence="2" type="ORF">KHA99_18330</name>
</gene>
<dbReference type="RefSeq" id="WP_213118948.1">
    <property type="nucleotide sequence ID" value="NZ_JAGYPF010000004.1"/>
</dbReference>
<feature type="region of interest" description="Disordered" evidence="1">
    <location>
        <begin position="1"/>
        <end position="47"/>
    </location>
</feature>
<accession>A0A942YVY3</accession>
<dbReference type="Proteomes" id="UP000679749">
    <property type="component" value="Unassembled WGS sequence"/>
</dbReference>
<dbReference type="EMBL" id="JAGYPF010000004">
    <property type="protein sequence ID" value="MBS4214407.1"/>
    <property type="molecule type" value="Genomic_DNA"/>
</dbReference>